<dbReference type="OrthoDB" id="8904098at2759"/>
<keyword evidence="6 7" id="KW-0472">Membrane</keyword>
<dbReference type="Pfam" id="PF00854">
    <property type="entry name" value="PTR2"/>
    <property type="match status" value="1"/>
</dbReference>
<dbReference type="Proteomes" id="UP000182658">
    <property type="component" value="Unassembled WGS sequence"/>
</dbReference>
<dbReference type="GO" id="GO:0071916">
    <property type="term" value="F:dipeptide transmembrane transporter activity"/>
    <property type="evidence" value="ECO:0007669"/>
    <property type="project" value="UniProtKB-ARBA"/>
</dbReference>
<evidence type="ECO:0000256" key="1">
    <source>
        <dbReference type="ARBA" id="ARBA00004141"/>
    </source>
</evidence>
<name>A0A1J7I8U7_9PEZI</name>
<evidence type="ECO:0000256" key="7">
    <source>
        <dbReference type="SAM" id="Phobius"/>
    </source>
</evidence>
<evidence type="ECO:0000313" key="9">
    <source>
        <dbReference type="Proteomes" id="UP000182658"/>
    </source>
</evidence>
<accession>A0A1J7I8U7</accession>
<dbReference type="FunCoup" id="A0A1J7I8U7">
    <property type="interactions" value="1077"/>
</dbReference>
<dbReference type="EMBL" id="KV875105">
    <property type="protein sequence ID" value="OIW23902.1"/>
    <property type="molecule type" value="Genomic_DNA"/>
</dbReference>
<dbReference type="SUPFAM" id="SSF103473">
    <property type="entry name" value="MFS general substrate transporter"/>
    <property type="match status" value="1"/>
</dbReference>
<dbReference type="Gene3D" id="1.20.1250.20">
    <property type="entry name" value="MFS general substrate transporter like domains"/>
    <property type="match status" value="1"/>
</dbReference>
<feature type="transmembrane region" description="Helical" evidence="7">
    <location>
        <begin position="415"/>
        <end position="435"/>
    </location>
</feature>
<dbReference type="GO" id="GO:0005886">
    <property type="term" value="C:plasma membrane"/>
    <property type="evidence" value="ECO:0007669"/>
    <property type="project" value="UniProtKB-ARBA"/>
</dbReference>
<comment type="subcellular location">
    <subcellularLocation>
        <location evidence="1">Membrane</location>
        <topology evidence="1">Multi-pass membrane protein</topology>
    </subcellularLocation>
</comment>
<keyword evidence="9" id="KW-1185">Reference proteome</keyword>
<evidence type="ECO:0000256" key="4">
    <source>
        <dbReference type="ARBA" id="ARBA00022692"/>
    </source>
</evidence>
<feature type="transmembrane region" description="Helical" evidence="7">
    <location>
        <begin position="249"/>
        <end position="269"/>
    </location>
</feature>
<organism evidence="8 9">
    <name type="scientific">Coniochaeta ligniaria NRRL 30616</name>
    <dbReference type="NCBI Taxonomy" id="1408157"/>
    <lineage>
        <taxon>Eukaryota</taxon>
        <taxon>Fungi</taxon>
        <taxon>Dikarya</taxon>
        <taxon>Ascomycota</taxon>
        <taxon>Pezizomycotina</taxon>
        <taxon>Sordariomycetes</taxon>
        <taxon>Sordariomycetidae</taxon>
        <taxon>Coniochaetales</taxon>
        <taxon>Coniochaetaceae</taxon>
        <taxon>Coniochaeta</taxon>
    </lineage>
</organism>
<dbReference type="InterPro" id="IPR036259">
    <property type="entry name" value="MFS_trans_sf"/>
</dbReference>
<sequence length="568" mass="62703">MAAQPQPAEIEKKVSANALERDVDYPAPTEEERATLRKVADSIPYVSYLLCMVELAERASFYGVKTVFNNFMQFPLPEGGDGSGAVPKHDPNGHAGALGMGLQFASAIGTLFTFLAYLLPIFGAWLADAHIGRYKAIILGVLIGGVAHVIMIGGAAPAVLRAGNGLAPFMISFFLLAIGAGIFKPCVSPTVIDQYTHQREYVKTLKSGERVLVDPETTIGRIMMVFYSCVNIGSFFAIATTYVEKYVGFWVAFLLPGIIYFILPIMLWWMNKRTIKKPAEGSDLANFVKVTWMALKRNKGNVFAKTFWDKARPSALREAGIEVEWTNKFVTDVKRTMEACQIFLYFPIYNINDGGIGASQSNQGASMTSAGAPNDLLSNFNPLTIIVLGPVLSHVVYPLLNKYHIKFGRIDRMTFGFLLAALSGAVGAIVQWRVYKTSPCGYMASSCPEVSPINIWWQIPNVSLGALSELFCNVTAYEMAYARSPPNMKSLVMAFFLFTTALSSALMELLIPVVDDPHLIWVWAGPAIALVVQTAIFWWRHHDLNEDEFMTYDPEEDDEVIAGRSDKT</sequence>
<dbReference type="AlphaFoldDB" id="A0A1J7I8U7"/>
<evidence type="ECO:0000313" key="8">
    <source>
        <dbReference type="EMBL" id="OIW23902.1"/>
    </source>
</evidence>
<feature type="transmembrane region" description="Helical" evidence="7">
    <location>
        <begin position="166"/>
        <end position="183"/>
    </location>
</feature>
<dbReference type="InterPro" id="IPR000109">
    <property type="entry name" value="POT_fam"/>
</dbReference>
<protein>
    <submittedName>
        <fullName evidence="8">PTR2-domain-containing protein</fullName>
    </submittedName>
</protein>
<reference evidence="8 9" key="1">
    <citation type="submission" date="2016-10" db="EMBL/GenBank/DDBJ databases">
        <title>Draft genome sequence of Coniochaeta ligniaria NRRL30616, a lignocellulolytic fungus for bioabatement of inhibitors in plant biomass hydrolysates.</title>
        <authorList>
            <consortium name="DOE Joint Genome Institute"/>
            <person name="Jimenez D.J."/>
            <person name="Hector R.E."/>
            <person name="Riley R."/>
            <person name="Sun H."/>
            <person name="Grigoriev I.V."/>
            <person name="Van Elsas J.D."/>
            <person name="Nichols N.N."/>
        </authorList>
    </citation>
    <scope>NUCLEOTIDE SEQUENCE [LARGE SCALE GENOMIC DNA]</scope>
    <source>
        <strain evidence="8 9">NRRL 30616</strain>
    </source>
</reference>
<feature type="transmembrane region" description="Helical" evidence="7">
    <location>
        <begin position="224"/>
        <end position="243"/>
    </location>
</feature>
<feature type="transmembrane region" description="Helical" evidence="7">
    <location>
        <begin position="520"/>
        <end position="539"/>
    </location>
</feature>
<proteinExistence type="inferred from homology"/>
<dbReference type="FunFam" id="1.20.1250.20:FF:000085">
    <property type="entry name" value="MFS peptide transporter Ptr2"/>
    <property type="match status" value="1"/>
</dbReference>
<dbReference type="PANTHER" id="PTHR11654">
    <property type="entry name" value="OLIGOPEPTIDE TRANSPORTER-RELATED"/>
    <property type="match status" value="1"/>
</dbReference>
<dbReference type="InParanoid" id="A0A1J7I8U7"/>
<feature type="transmembrane region" description="Helical" evidence="7">
    <location>
        <begin position="104"/>
        <end position="125"/>
    </location>
</feature>
<feature type="transmembrane region" description="Helical" evidence="7">
    <location>
        <begin position="491"/>
        <end position="514"/>
    </location>
</feature>
<evidence type="ECO:0000256" key="2">
    <source>
        <dbReference type="ARBA" id="ARBA00005982"/>
    </source>
</evidence>
<comment type="similarity">
    <text evidence="2">Belongs to the major facilitator superfamily. Proton-dependent oligopeptide transporter (POT/PTR) (TC 2.A.17) family.</text>
</comment>
<keyword evidence="5 7" id="KW-1133">Transmembrane helix</keyword>
<feature type="transmembrane region" description="Helical" evidence="7">
    <location>
        <begin position="137"/>
        <end position="160"/>
    </location>
</feature>
<gene>
    <name evidence="8" type="ORF">CONLIGDRAFT_657464</name>
</gene>
<evidence type="ECO:0000256" key="3">
    <source>
        <dbReference type="ARBA" id="ARBA00022448"/>
    </source>
</evidence>
<evidence type="ECO:0000256" key="6">
    <source>
        <dbReference type="ARBA" id="ARBA00023136"/>
    </source>
</evidence>
<keyword evidence="3" id="KW-0813">Transport</keyword>
<keyword evidence="4 7" id="KW-0812">Transmembrane</keyword>
<evidence type="ECO:0000256" key="5">
    <source>
        <dbReference type="ARBA" id="ARBA00022989"/>
    </source>
</evidence>